<comment type="caution">
    <text evidence="4">The sequence shown here is derived from an EMBL/GenBank/DDBJ whole genome shotgun (WGS) entry which is preliminary data.</text>
</comment>
<dbReference type="EMBL" id="LHXU01000075">
    <property type="protein sequence ID" value="KXA99101.1"/>
    <property type="molecule type" value="Genomic_DNA"/>
</dbReference>
<sequence length="471" mass="52611">MEYLTKSEIAEIHDTSLKILDEVGMKWDNEEALKIFDNHGADVDFHEKIVKIPPDMVEKSIETTPSECTLYSRNKEYDIPMEDGEINFGPFGYANFVRDPETGKRREATAEDLRKLTKLVDTIDDWNFQYLQVTPQDVDPKINYLIAHAIQLKNSEKHLVAAGTSKRIVEDTVQIAKAISEDFDERPFLSFDHLTVPPLTEEKSTSAGLVEAAKRGLPVLVSEGVMAGSTSPVTLAGALAQSSAGALGALTLVQLINPGTPTLYGSFARIMDMKRGTVSMGGPEWILLKKAWSDLAEFYDLPNWYGCMLNDAKIVDAQAGYEKALSCLLASFSKKGLMVQCATIDQDRMCDFGNILVNKEISEAVLRIKRGFEVNENTLALNVIKDVGPGGSFMSTQHTLDNYKNIAWEPELSERGSYEDWEKKGEKTLYDKALTESLDRIESHQSPEIPEEKERKINEIIKEAKEDGEKL</sequence>
<evidence type="ECO:0000313" key="5">
    <source>
        <dbReference type="Proteomes" id="UP000070341"/>
    </source>
</evidence>
<evidence type="ECO:0000256" key="3">
    <source>
        <dbReference type="ARBA" id="ARBA00022679"/>
    </source>
</evidence>
<evidence type="ECO:0008006" key="6">
    <source>
        <dbReference type="Google" id="ProtNLM"/>
    </source>
</evidence>
<dbReference type="PATRIC" id="fig|1698270.3.peg.1066"/>
<comment type="similarity">
    <text evidence="1">Belongs to the trimethylamine methyltransferase family.</text>
</comment>
<evidence type="ECO:0000256" key="2">
    <source>
        <dbReference type="ARBA" id="ARBA00022603"/>
    </source>
</evidence>
<keyword evidence="3" id="KW-0808">Transferase</keyword>
<keyword evidence="2" id="KW-0489">Methyltransferase</keyword>
<dbReference type="InterPro" id="IPR038601">
    <property type="entry name" value="MttB-like_sf"/>
</dbReference>
<protein>
    <recommendedName>
        <fullName evidence="6">Trimethylamine methyltransferase</fullName>
    </recommendedName>
</protein>
<evidence type="ECO:0000256" key="1">
    <source>
        <dbReference type="ARBA" id="ARBA00007137"/>
    </source>
</evidence>
<reference evidence="4 5" key="1">
    <citation type="journal article" date="2016" name="Sci. Rep.">
        <title>Metabolic traits of an uncultured archaeal lineage -MSBL1- from brine pools of the Red Sea.</title>
        <authorList>
            <person name="Mwirichia R."/>
            <person name="Alam I."/>
            <person name="Rashid M."/>
            <person name="Vinu M."/>
            <person name="Ba-Alawi W."/>
            <person name="Anthony Kamau A."/>
            <person name="Kamanda Ngugi D."/>
            <person name="Goker M."/>
            <person name="Klenk H.P."/>
            <person name="Bajic V."/>
            <person name="Stingl U."/>
        </authorList>
    </citation>
    <scope>NUCLEOTIDE SEQUENCE [LARGE SCALE GENOMIC DNA]</scope>
    <source>
        <strain evidence="4">SCGC-AAA259M10</strain>
    </source>
</reference>
<dbReference type="Proteomes" id="UP000070341">
    <property type="component" value="Unassembled WGS sequence"/>
</dbReference>
<dbReference type="GO" id="GO:0015948">
    <property type="term" value="P:methanogenesis"/>
    <property type="evidence" value="ECO:0007669"/>
    <property type="project" value="InterPro"/>
</dbReference>
<name>A0A133UY58_9EURY</name>
<dbReference type="Gene3D" id="3.20.20.480">
    <property type="entry name" value="Trimethylamine methyltransferase-like"/>
    <property type="match status" value="1"/>
</dbReference>
<keyword evidence="5" id="KW-1185">Reference proteome</keyword>
<organism evidence="4 5">
    <name type="scientific">candidate division MSBL1 archaeon SCGC-AAA259M10</name>
    <dbReference type="NCBI Taxonomy" id="1698270"/>
    <lineage>
        <taxon>Archaea</taxon>
        <taxon>Methanobacteriati</taxon>
        <taxon>Methanobacteriota</taxon>
        <taxon>candidate division MSBL1</taxon>
    </lineage>
</organism>
<evidence type="ECO:0000313" key="4">
    <source>
        <dbReference type="EMBL" id="KXA99101.1"/>
    </source>
</evidence>
<gene>
    <name evidence="4" type="ORF">AKJ40_03960</name>
</gene>
<dbReference type="InterPro" id="IPR010426">
    <property type="entry name" value="MTTB_MeTrfase"/>
</dbReference>
<dbReference type="GO" id="GO:0032259">
    <property type="term" value="P:methylation"/>
    <property type="evidence" value="ECO:0007669"/>
    <property type="project" value="UniProtKB-KW"/>
</dbReference>
<dbReference type="AlphaFoldDB" id="A0A133UY58"/>
<dbReference type="Pfam" id="PF06253">
    <property type="entry name" value="MTTB"/>
    <property type="match status" value="1"/>
</dbReference>
<proteinExistence type="inferred from homology"/>
<dbReference type="GO" id="GO:0008168">
    <property type="term" value="F:methyltransferase activity"/>
    <property type="evidence" value="ECO:0007669"/>
    <property type="project" value="UniProtKB-KW"/>
</dbReference>
<accession>A0A133UY58</accession>